<proteinExistence type="predicted"/>
<dbReference type="Proteomes" id="UP000886667">
    <property type="component" value="Unassembled WGS sequence"/>
</dbReference>
<evidence type="ECO:0000313" key="1">
    <source>
        <dbReference type="EMBL" id="MCG7948297.1"/>
    </source>
</evidence>
<name>A0A9E4P723_9GAMM</name>
<protein>
    <submittedName>
        <fullName evidence="1">Uncharacterized protein</fullName>
    </submittedName>
</protein>
<comment type="caution">
    <text evidence="1">The sequence shown here is derived from an EMBL/GenBank/DDBJ whole genome shotgun (WGS) entry which is preliminary data.</text>
</comment>
<dbReference type="EMBL" id="JAEPCM010000669">
    <property type="protein sequence ID" value="MCG7948297.1"/>
    <property type="molecule type" value="Genomic_DNA"/>
</dbReference>
<dbReference type="AlphaFoldDB" id="A0A9E4P723"/>
<sequence>MQQVVKEIELPVFSLQIDSDECRFDTIEEIIAYFEAEISAHKAAEFIATFDHRKHTSELPEGQLAEGILAAYNLVFCFGFTLQTPEQLACRPRSIGVCQMNDQIIVSFLESPMPVANALMEKWAKSLLIENDSTTPHFKRTSAE</sequence>
<reference evidence="1" key="1">
    <citation type="journal article" date="2021" name="Proc. Natl. Acad. Sci. U.S.A.">
        <title>Global biogeography of chemosynthetic symbionts reveals both localized and globally distributed symbiont groups. .</title>
        <authorList>
            <person name="Osvatic J.T."/>
            <person name="Wilkins L.G.E."/>
            <person name="Leibrecht L."/>
            <person name="Leray M."/>
            <person name="Zauner S."/>
            <person name="Polzin J."/>
            <person name="Camacho Y."/>
            <person name="Gros O."/>
            <person name="van Gils J.A."/>
            <person name="Eisen J.A."/>
            <person name="Petersen J.M."/>
            <person name="Yuen B."/>
        </authorList>
    </citation>
    <scope>NUCLEOTIDE SEQUENCE</scope>
    <source>
        <strain evidence="1">MAGclacostrist064TRANS</strain>
    </source>
</reference>
<accession>A0A9E4P723</accession>
<dbReference type="InterPro" id="IPR049204">
    <property type="entry name" value="DUF6858"/>
</dbReference>
<evidence type="ECO:0000313" key="2">
    <source>
        <dbReference type="Proteomes" id="UP000886667"/>
    </source>
</evidence>
<gene>
    <name evidence="1" type="ORF">JAZ07_18300</name>
</gene>
<organism evidence="1 2">
    <name type="scientific">Candidatus Thiodiazotropha taylori</name>
    <dbReference type="NCBI Taxonomy" id="2792791"/>
    <lineage>
        <taxon>Bacteria</taxon>
        <taxon>Pseudomonadati</taxon>
        <taxon>Pseudomonadota</taxon>
        <taxon>Gammaproteobacteria</taxon>
        <taxon>Chromatiales</taxon>
        <taxon>Sedimenticolaceae</taxon>
        <taxon>Candidatus Thiodiazotropha</taxon>
    </lineage>
</organism>
<dbReference type="Pfam" id="PF21651">
    <property type="entry name" value="DUF6858"/>
    <property type="match status" value="1"/>
</dbReference>